<dbReference type="PANTHER" id="PTHR33209:SF1">
    <property type="entry name" value="PEPTIDASE S49 DOMAIN-CONTAINING PROTEIN"/>
    <property type="match status" value="1"/>
</dbReference>
<evidence type="ECO:0000256" key="3">
    <source>
        <dbReference type="ARBA" id="ARBA00022801"/>
    </source>
</evidence>
<dbReference type="GO" id="GO:0006508">
    <property type="term" value="P:proteolysis"/>
    <property type="evidence" value="ECO:0007669"/>
    <property type="project" value="UniProtKB-KW"/>
</dbReference>
<evidence type="ECO:0000256" key="1">
    <source>
        <dbReference type="ARBA" id="ARBA00008683"/>
    </source>
</evidence>
<evidence type="ECO:0000259" key="5">
    <source>
        <dbReference type="Pfam" id="PF01343"/>
    </source>
</evidence>
<organism evidence="6 7">
    <name type="scientific">Rosa chinensis</name>
    <name type="common">China rose</name>
    <dbReference type="NCBI Taxonomy" id="74649"/>
    <lineage>
        <taxon>Eukaryota</taxon>
        <taxon>Viridiplantae</taxon>
        <taxon>Streptophyta</taxon>
        <taxon>Embryophyta</taxon>
        <taxon>Tracheophyta</taxon>
        <taxon>Spermatophyta</taxon>
        <taxon>Magnoliopsida</taxon>
        <taxon>eudicotyledons</taxon>
        <taxon>Gunneridae</taxon>
        <taxon>Pentapetalae</taxon>
        <taxon>rosids</taxon>
        <taxon>fabids</taxon>
        <taxon>Rosales</taxon>
        <taxon>Rosaceae</taxon>
        <taxon>Rosoideae</taxon>
        <taxon>Rosoideae incertae sedis</taxon>
        <taxon>Rosa</taxon>
    </lineage>
</organism>
<dbReference type="Gramene" id="PRQ45784">
    <property type="protein sequence ID" value="PRQ45784"/>
    <property type="gene ID" value="RchiOBHm_Chr3g0495421"/>
</dbReference>
<sequence length="199" mass="22385">MRFFFPGVLEKTGVEPQVKRIGKYESFGEQLAHMTMSEENCEMLTALLDNIYGNWLDIISSTRVDVKVIRGVVEAFNLGKLYEKIGFNKEIISRGNLQRFLTRQLFPARSMTVDKMEEVAQGRVWAGKYTTSRGLVDAIGGLSRAVAIAKLKANIPQDREVGYTSGTCKTIPFTARTFMWRGEYSGGSCFPRMAKKFNG</sequence>
<feature type="domain" description="Peptidase S49" evidence="5">
    <location>
        <begin position="3"/>
        <end position="63"/>
    </location>
</feature>
<keyword evidence="3" id="KW-0378">Hydrolase</keyword>
<dbReference type="EMBL" id="PDCK01000041">
    <property type="protein sequence ID" value="PRQ45784.1"/>
    <property type="molecule type" value="Genomic_DNA"/>
</dbReference>
<proteinExistence type="inferred from homology"/>
<keyword evidence="2" id="KW-0645">Protease</keyword>
<gene>
    <name evidence="6" type="ORF">RchiOBHm_Chr3g0495421</name>
</gene>
<dbReference type="InterPro" id="IPR002142">
    <property type="entry name" value="Peptidase_S49"/>
</dbReference>
<evidence type="ECO:0000313" key="7">
    <source>
        <dbReference type="Proteomes" id="UP000238479"/>
    </source>
</evidence>
<dbReference type="STRING" id="74649.A0A2P6RH79"/>
<dbReference type="Gene3D" id="3.90.226.10">
    <property type="entry name" value="2-enoyl-CoA Hydratase, Chain A, domain 1"/>
    <property type="match status" value="1"/>
</dbReference>
<dbReference type="AlphaFoldDB" id="A0A2P6RH79"/>
<keyword evidence="4" id="KW-0720">Serine protease</keyword>
<evidence type="ECO:0000256" key="4">
    <source>
        <dbReference type="ARBA" id="ARBA00022825"/>
    </source>
</evidence>
<evidence type="ECO:0000313" key="6">
    <source>
        <dbReference type="EMBL" id="PRQ45784.1"/>
    </source>
</evidence>
<keyword evidence="7" id="KW-1185">Reference proteome</keyword>
<reference evidence="6 7" key="1">
    <citation type="journal article" date="2018" name="Nat. Genet.">
        <title>The Rosa genome provides new insights in the design of modern roses.</title>
        <authorList>
            <person name="Bendahmane M."/>
        </authorList>
    </citation>
    <scope>NUCLEOTIDE SEQUENCE [LARGE SCALE GENOMIC DNA]</scope>
    <source>
        <strain evidence="7">cv. Old Blush</strain>
    </source>
</reference>
<dbReference type="GO" id="GO:0008236">
    <property type="term" value="F:serine-type peptidase activity"/>
    <property type="evidence" value="ECO:0007669"/>
    <property type="project" value="UniProtKB-KW"/>
</dbReference>
<comment type="similarity">
    <text evidence="1">Belongs to the peptidase S49 family.</text>
</comment>
<dbReference type="PANTHER" id="PTHR33209">
    <property type="entry name" value="PROTEASE 4"/>
    <property type="match status" value="1"/>
</dbReference>
<feature type="domain" description="Peptidase S49" evidence="5">
    <location>
        <begin position="108"/>
        <end position="154"/>
    </location>
</feature>
<name>A0A2P6RH79_ROSCH</name>
<dbReference type="Gene3D" id="6.20.330.10">
    <property type="match status" value="1"/>
</dbReference>
<dbReference type="Pfam" id="PF01343">
    <property type="entry name" value="Peptidase_S49"/>
    <property type="match status" value="2"/>
</dbReference>
<protein>
    <submittedName>
        <fullName evidence="6">Putative peptidase S49, ClpP/crotonase-like domain-containing protein</fullName>
    </submittedName>
</protein>
<accession>A0A2P6RH79</accession>
<comment type="caution">
    <text evidence="6">The sequence shown here is derived from an EMBL/GenBank/DDBJ whole genome shotgun (WGS) entry which is preliminary data.</text>
</comment>
<evidence type="ECO:0000256" key="2">
    <source>
        <dbReference type="ARBA" id="ARBA00022670"/>
    </source>
</evidence>
<dbReference type="Proteomes" id="UP000238479">
    <property type="component" value="Chromosome 3"/>
</dbReference>